<evidence type="ECO:0000256" key="1">
    <source>
        <dbReference type="SAM" id="MobiDB-lite"/>
    </source>
</evidence>
<sequence>MELAEMERNEVAMVELAALRTKAGLAGMDETITVVLAAQKILAEPVQVGQAELAVLNTKVGRAEVDENTTAVLTVLKTRTGENRLAEQGNNRKVSEGQGYTREPPANMENTRMEPAVQKTKAELAEVDENTTLVLAAQKTMAEAVDMGEAMPL</sequence>
<reference evidence="2" key="1">
    <citation type="submission" date="2023-08" db="EMBL/GenBank/DDBJ databases">
        <title>Chromosome-level Genome Assembly of mud carp (Cirrhinus molitorella).</title>
        <authorList>
            <person name="Liu H."/>
        </authorList>
    </citation>
    <scope>NUCLEOTIDE SEQUENCE</scope>
    <source>
        <strain evidence="2">Prfri</strain>
        <tissue evidence="2">Muscle</tissue>
    </source>
</reference>
<accession>A0AA88PD76</accession>
<evidence type="ECO:0000313" key="3">
    <source>
        <dbReference type="Proteomes" id="UP001187343"/>
    </source>
</evidence>
<proteinExistence type="predicted"/>
<dbReference type="Proteomes" id="UP001187343">
    <property type="component" value="Unassembled WGS sequence"/>
</dbReference>
<evidence type="ECO:0000313" key="2">
    <source>
        <dbReference type="EMBL" id="KAK2878312.1"/>
    </source>
</evidence>
<dbReference type="AlphaFoldDB" id="A0AA88PD76"/>
<name>A0AA88PD76_9TELE</name>
<protein>
    <submittedName>
        <fullName evidence="2">Uncharacterized protein</fullName>
    </submittedName>
</protein>
<comment type="caution">
    <text evidence="2">The sequence shown here is derived from an EMBL/GenBank/DDBJ whole genome shotgun (WGS) entry which is preliminary data.</text>
</comment>
<dbReference type="EMBL" id="JAUYZG010000019">
    <property type="protein sequence ID" value="KAK2878312.1"/>
    <property type="molecule type" value="Genomic_DNA"/>
</dbReference>
<feature type="region of interest" description="Disordered" evidence="1">
    <location>
        <begin position="84"/>
        <end position="108"/>
    </location>
</feature>
<gene>
    <name evidence="2" type="ORF">Q8A67_019103</name>
</gene>
<keyword evidence="3" id="KW-1185">Reference proteome</keyword>
<organism evidence="2 3">
    <name type="scientific">Cirrhinus molitorella</name>
    <name type="common">mud carp</name>
    <dbReference type="NCBI Taxonomy" id="172907"/>
    <lineage>
        <taxon>Eukaryota</taxon>
        <taxon>Metazoa</taxon>
        <taxon>Chordata</taxon>
        <taxon>Craniata</taxon>
        <taxon>Vertebrata</taxon>
        <taxon>Euteleostomi</taxon>
        <taxon>Actinopterygii</taxon>
        <taxon>Neopterygii</taxon>
        <taxon>Teleostei</taxon>
        <taxon>Ostariophysi</taxon>
        <taxon>Cypriniformes</taxon>
        <taxon>Cyprinidae</taxon>
        <taxon>Labeoninae</taxon>
        <taxon>Labeonini</taxon>
        <taxon>Cirrhinus</taxon>
    </lineage>
</organism>